<reference evidence="2" key="1">
    <citation type="submission" date="2020-04" db="EMBL/GenBank/DDBJ databases">
        <authorList>
            <person name="Chiriac C."/>
            <person name="Salcher M."/>
            <person name="Ghai R."/>
            <person name="Kavagutti S V."/>
        </authorList>
    </citation>
    <scope>NUCLEOTIDE SEQUENCE</scope>
</reference>
<name>A0A6J5P0P0_9CAUD</name>
<gene>
    <name evidence="2" type="ORF">UFOVP816_61</name>
</gene>
<feature type="compositionally biased region" description="Low complexity" evidence="1">
    <location>
        <begin position="102"/>
        <end position="112"/>
    </location>
</feature>
<feature type="region of interest" description="Disordered" evidence="1">
    <location>
        <begin position="97"/>
        <end position="160"/>
    </location>
</feature>
<evidence type="ECO:0000256" key="1">
    <source>
        <dbReference type="SAM" id="MobiDB-lite"/>
    </source>
</evidence>
<organism evidence="2">
    <name type="scientific">uncultured Caudovirales phage</name>
    <dbReference type="NCBI Taxonomy" id="2100421"/>
    <lineage>
        <taxon>Viruses</taxon>
        <taxon>Duplodnaviria</taxon>
        <taxon>Heunggongvirae</taxon>
        <taxon>Uroviricota</taxon>
        <taxon>Caudoviricetes</taxon>
        <taxon>Peduoviridae</taxon>
        <taxon>Maltschvirus</taxon>
        <taxon>Maltschvirus maltsch</taxon>
    </lineage>
</organism>
<protein>
    <submittedName>
        <fullName evidence="2">Uncharacterized protein</fullName>
    </submittedName>
</protein>
<proteinExistence type="predicted"/>
<feature type="non-terminal residue" evidence="2">
    <location>
        <position position="240"/>
    </location>
</feature>
<dbReference type="EMBL" id="LR796759">
    <property type="protein sequence ID" value="CAB4164662.1"/>
    <property type="molecule type" value="Genomic_DNA"/>
</dbReference>
<feature type="compositionally biased region" description="Polar residues" evidence="1">
    <location>
        <begin position="121"/>
        <end position="132"/>
    </location>
</feature>
<accession>A0A6J5P0P0</accession>
<evidence type="ECO:0000313" key="2">
    <source>
        <dbReference type="EMBL" id="CAB4164662.1"/>
    </source>
</evidence>
<sequence length="240" mass="26565">MPIQIIPENRRRSLGQELAGGLAQGLPQAFEKYQDFQRLQNENSAIKNQLGLDLTGIMDPQTRQAMIADKLKFGRSLNKAKASQDIDYFGKNSGASGNANVQQIQQEPQQGPGEIGAKRQIPQSFGLDTQPTRVPARREQPSKPKVATGNRPGEQTSGKTLELTEPEALYDEAIDLSTYLTDVKGIDTSVPEAMEILGGREAQKERYNLQGQADIKNRQAFYDRYSGHVSKYINNLSSNN</sequence>